<name>X0VE62_9ZZZZ</name>
<dbReference type="EMBL" id="BARS01032622">
    <property type="protein sequence ID" value="GAG16640.1"/>
    <property type="molecule type" value="Genomic_DNA"/>
</dbReference>
<reference evidence="1" key="1">
    <citation type="journal article" date="2014" name="Front. Microbiol.">
        <title>High frequency of phylogenetically diverse reductive dehalogenase-homologous genes in deep subseafloor sedimentary metagenomes.</title>
        <authorList>
            <person name="Kawai M."/>
            <person name="Futagami T."/>
            <person name="Toyoda A."/>
            <person name="Takaki Y."/>
            <person name="Nishi S."/>
            <person name="Hori S."/>
            <person name="Arai W."/>
            <person name="Tsubouchi T."/>
            <person name="Morono Y."/>
            <person name="Uchiyama I."/>
            <person name="Ito T."/>
            <person name="Fujiyama A."/>
            <person name="Inagaki F."/>
            <person name="Takami H."/>
        </authorList>
    </citation>
    <scope>NUCLEOTIDE SEQUENCE</scope>
    <source>
        <strain evidence="1">Expedition CK06-06</strain>
    </source>
</reference>
<organism evidence="1">
    <name type="scientific">marine sediment metagenome</name>
    <dbReference type="NCBI Taxonomy" id="412755"/>
    <lineage>
        <taxon>unclassified sequences</taxon>
        <taxon>metagenomes</taxon>
        <taxon>ecological metagenomes</taxon>
    </lineage>
</organism>
<gene>
    <name evidence="1" type="ORF">S01H1_50622</name>
</gene>
<feature type="non-terminal residue" evidence="1">
    <location>
        <position position="48"/>
    </location>
</feature>
<sequence length="48" mass="5386">MIFKGKMTNLNTKQPITWCPGCSNFMILESVKKTLSKLIASGLKQENI</sequence>
<dbReference type="AlphaFoldDB" id="X0VE62"/>
<accession>X0VE62</accession>
<proteinExistence type="predicted"/>
<protein>
    <recommendedName>
        <fullName evidence="2">2-oxoacid:ferredoxin oxidoreductase subunit beta</fullName>
    </recommendedName>
</protein>
<evidence type="ECO:0000313" key="1">
    <source>
        <dbReference type="EMBL" id="GAG16640.1"/>
    </source>
</evidence>
<evidence type="ECO:0008006" key="2">
    <source>
        <dbReference type="Google" id="ProtNLM"/>
    </source>
</evidence>
<comment type="caution">
    <text evidence="1">The sequence shown here is derived from an EMBL/GenBank/DDBJ whole genome shotgun (WGS) entry which is preliminary data.</text>
</comment>